<dbReference type="eggNOG" id="KOG0620">
    <property type="taxonomic scope" value="Eukaryota"/>
</dbReference>
<dbReference type="SUPFAM" id="SSF52058">
    <property type="entry name" value="L domain-like"/>
    <property type="match status" value="1"/>
</dbReference>
<dbReference type="GO" id="GO:0005634">
    <property type="term" value="C:nucleus"/>
    <property type="evidence" value="ECO:0007669"/>
    <property type="project" value="UniProtKB-SubCell"/>
</dbReference>
<dbReference type="PANTHER" id="PTHR12121:SF100">
    <property type="entry name" value="POLY(A)-SPECIFIC RIBONUCLEASE"/>
    <property type="match status" value="1"/>
</dbReference>
<dbReference type="SMR" id="A0A1I7SCN4"/>
<dbReference type="InterPro" id="IPR050410">
    <property type="entry name" value="CCR4/nocturin_mRNA_transcr"/>
</dbReference>
<keyword evidence="18" id="KW-0539">Nucleus</keyword>
<dbReference type="WBParaSite" id="BXY_1078600.1">
    <property type="protein sequence ID" value="BXY_1078600.1"/>
    <property type="gene ID" value="BXY_1078600"/>
</dbReference>
<dbReference type="FunFam" id="3.60.10.10:FF:000002">
    <property type="entry name" value="CCR4-NOT transcription complex subunit 6 like"/>
    <property type="match status" value="1"/>
</dbReference>
<keyword evidence="16" id="KW-0805">Transcription regulation</keyword>
<dbReference type="Proteomes" id="UP000095284">
    <property type="component" value="Unplaced"/>
</dbReference>
<dbReference type="Proteomes" id="UP000582659">
    <property type="component" value="Unassembled WGS sequence"/>
</dbReference>
<keyword evidence="15" id="KW-0694">RNA-binding</keyword>
<evidence type="ECO:0000256" key="15">
    <source>
        <dbReference type="ARBA" id="ARBA00022884"/>
    </source>
</evidence>
<dbReference type="GO" id="GO:0004535">
    <property type="term" value="F:poly(A)-specific ribonuclease activity"/>
    <property type="evidence" value="ECO:0007669"/>
    <property type="project" value="UniProtKB-EC"/>
</dbReference>
<organism evidence="25 27">
    <name type="scientific">Bursaphelenchus xylophilus</name>
    <name type="common">Pinewood nematode worm</name>
    <name type="synonym">Aphelenchoides xylophilus</name>
    <dbReference type="NCBI Taxonomy" id="6326"/>
    <lineage>
        <taxon>Eukaryota</taxon>
        <taxon>Metazoa</taxon>
        <taxon>Ecdysozoa</taxon>
        <taxon>Nematoda</taxon>
        <taxon>Chromadorea</taxon>
        <taxon>Rhabditida</taxon>
        <taxon>Tylenchina</taxon>
        <taxon>Tylenchomorpha</taxon>
        <taxon>Aphelenchoidea</taxon>
        <taxon>Aphelenchoididae</taxon>
        <taxon>Bursaphelenchus</taxon>
    </lineage>
</organism>
<reference evidence="24" key="2">
    <citation type="submission" date="2020-08" db="EMBL/GenBank/DDBJ databases">
        <authorList>
            <person name="Kikuchi T."/>
        </authorList>
    </citation>
    <scope>NUCLEOTIDE SEQUENCE</scope>
    <source>
        <strain evidence="23">Ka4C1</strain>
    </source>
</reference>
<dbReference type="Proteomes" id="UP000659654">
    <property type="component" value="Unassembled WGS sequence"/>
</dbReference>
<dbReference type="PANTHER" id="PTHR12121">
    <property type="entry name" value="CARBON CATABOLITE REPRESSOR PROTEIN 4"/>
    <property type="match status" value="1"/>
</dbReference>
<sequence>MLTHEEPNLLLSTEFPYTGTAGLPLVDCEPNKGRKCVKEGALRTHRILNKDEFDNQKSAKWRELEVHGCVRVLSPAIFAMKNLTSLFLSHNYLESIPPEICHLTGLTILDVSYNRLRSLPAELGNMSALLHLNLRSNNLTHLPAEIGKLFKLKSIAILENPLPEILLENATGTNCTKRILQILLDELALSTPPPPKRAWISLPQDRTDKPVAQFSVLCYNVLCDKYATNNMYSYCPRWALHWEYRKHIILKEIVNFDADLISLQEVESEQYQNMFEGGLKQHGYEGVFAAKTRARTMKNEDRRHVDGCALFWKKKKFRLTHKHVVEFTQVAIHKAHDSEHVIDRVMPKDNIAQVAVLDVLPDLYVQESAPPKYATGQKQAPAKPETIDRTDRLLGSPLLFCCAHIHWDPEFCDVKLIQSMMLLHECAKQLERLSEQTGIAVQEIPVIISGDFNSLPDSGVVEFLTRGIINKNHPELKMFRDSMVLNGMCTNEYGDTSYTHAFQLEQAVPQEYVPHTNYTHDFKGMIDYIFSSNRSLHRDGFLAGIDQDWLHENRVTGFPHPHVPSDHIPLFTQYTLIPPHQRSPAIRYPRFRRRTASFTRAMEDFAKERKTE</sequence>
<evidence type="ECO:0000256" key="17">
    <source>
        <dbReference type="ARBA" id="ARBA00023163"/>
    </source>
</evidence>
<evidence type="ECO:0000313" key="27">
    <source>
        <dbReference type="WBParaSite" id="BXY_1078600.1"/>
    </source>
</evidence>
<dbReference type="InterPro" id="IPR005135">
    <property type="entry name" value="Endo/exonuclease/phosphatase"/>
</dbReference>
<keyword evidence="7" id="KW-0963">Cytoplasm</keyword>
<evidence type="ECO:0000256" key="12">
    <source>
        <dbReference type="ARBA" id="ARBA00022801"/>
    </source>
</evidence>
<evidence type="ECO:0000259" key="22">
    <source>
        <dbReference type="Pfam" id="PF03372"/>
    </source>
</evidence>
<name>A0A1I7SCN4_BURXY</name>
<dbReference type="AlphaFoldDB" id="A0A1I7SCN4"/>
<dbReference type="GO" id="GO:0005737">
    <property type="term" value="C:cytoplasm"/>
    <property type="evidence" value="ECO:0007669"/>
    <property type="project" value="UniProtKB-SubCell"/>
</dbReference>
<evidence type="ECO:0000256" key="8">
    <source>
        <dbReference type="ARBA" id="ARBA00022614"/>
    </source>
</evidence>
<evidence type="ECO:0000256" key="14">
    <source>
        <dbReference type="ARBA" id="ARBA00022842"/>
    </source>
</evidence>
<comment type="subcellular location">
    <subcellularLocation>
        <location evidence="4">Cytoplasm</location>
    </subcellularLocation>
    <subcellularLocation>
        <location evidence="3">Nucleus</location>
    </subcellularLocation>
</comment>
<dbReference type="SMART" id="SM00369">
    <property type="entry name" value="LRR_TYP"/>
    <property type="match status" value="3"/>
</dbReference>
<evidence type="ECO:0000256" key="21">
    <source>
        <dbReference type="ARBA" id="ARBA00033317"/>
    </source>
</evidence>
<dbReference type="GO" id="GO:0003723">
    <property type="term" value="F:RNA binding"/>
    <property type="evidence" value="ECO:0007669"/>
    <property type="project" value="UniProtKB-KW"/>
</dbReference>
<accession>A0A1I7SCN4</accession>
<keyword evidence="12" id="KW-0378">Hydrolase</keyword>
<evidence type="ECO:0000256" key="5">
    <source>
        <dbReference type="ARBA" id="ARBA00010774"/>
    </source>
</evidence>
<dbReference type="GO" id="GO:0046872">
    <property type="term" value="F:metal ion binding"/>
    <property type="evidence" value="ECO:0007669"/>
    <property type="project" value="UniProtKB-KW"/>
</dbReference>
<evidence type="ECO:0000256" key="10">
    <source>
        <dbReference type="ARBA" id="ARBA00022723"/>
    </source>
</evidence>
<dbReference type="EMBL" id="CAJFCV020000002">
    <property type="protein sequence ID" value="CAG9093799.1"/>
    <property type="molecule type" value="Genomic_DNA"/>
</dbReference>
<comment type="catalytic activity">
    <reaction evidence="1">
        <text>Exonucleolytic cleavage of poly(A) to 5'-AMP.</text>
        <dbReference type="EC" id="3.1.13.4"/>
    </reaction>
</comment>
<evidence type="ECO:0000256" key="20">
    <source>
        <dbReference type="ARBA" id="ARBA00031469"/>
    </source>
</evidence>
<evidence type="ECO:0000256" key="3">
    <source>
        <dbReference type="ARBA" id="ARBA00004123"/>
    </source>
</evidence>
<evidence type="ECO:0000313" key="23">
    <source>
        <dbReference type="EMBL" id="CAD5213968.1"/>
    </source>
</evidence>
<keyword evidence="11" id="KW-0677">Repeat</keyword>
<comment type="cofactor">
    <cofactor evidence="2">
        <name>Mg(2+)</name>
        <dbReference type="ChEBI" id="CHEBI:18420"/>
    </cofactor>
</comment>
<reference evidence="27" key="1">
    <citation type="submission" date="2016-11" db="UniProtKB">
        <authorList>
            <consortium name="WormBaseParasite"/>
        </authorList>
    </citation>
    <scope>IDENTIFICATION</scope>
</reference>
<proteinExistence type="inferred from homology"/>
<evidence type="ECO:0000256" key="6">
    <source>
        <dbReference type="ARBA" id="ARBA00012161"/>
    </source>
</evidence>
<dbReference type="InterPro" id="IPR032675">
    <property type="entry name" value="LRR_dom_sf"/>
</dbReference>
<evidence type="ECO:0000256" key="13">
    <source>
        <dbReference type="ARBA" id="ARBA00022839"/>
    </source>
</evidence>
<dbReference type="SUPFAM" id="SSF56219">
    <property type="entry name" value="DNase I-like"/>
    <property type="match status" value="1"/>
</dbReference>
<dbReference type="OrthoDB" id="428734at2759"/>
<feature type="domain" description="Endonuclease/exonuclease/phosphatase" evidence="22">
    <location>
        <begin position="219"/>
        <end position="332"/>
    </location>
</feature>
<dbReference type="InterPro" id="IPR003591">
    <property type="entry name" value="Leu-rich_rpt_typical-subtyp"/>
</dbReference>
<comment type="similarity">
    <text evidence="5">Belongs to the CCR4/nocturin family.</text>
</comment>
<keyword evidence="14" id="KW-0460">Magnesium</keyword>
<dbReference type="Pfam" id="PF03372">
    <property type="entry name" value="Exo_endo_phos"/>
    <property type="match status" value="2"/>
</dbReference>
<feature type="domain" description="Endonuclease/exonuclease/phosphatase" evidence="22">
    <location>
        <begin position="439"/>
        <end position="567"/>
    </location>
</feature>
<evidence type="ECO:0000256" key="4">
    <source>
        <dbReference type="ARBA" id="ARBA00004496"/>
    </source>
</evidence>
<keyword evidence="10" id="KW-0479">Metal-binding</keyword>
<evidence type="ECO:0000313" key="25">
    <source>
        <dbReference type="Proteomes" id="UP000095284"/>
    </source>
</evidence>
<keyword evidence="13" id="KW-0269">Exonuclease</keyword>
<evidence type="ECO:0000256" key="19">
    <source>
        <dbReference type="ARBA" id="ARBA00030493"/>
    </source>
</evidence>
<gene>
    <name evidence="23" type="ORF">BXYJ_LOCUS3295</name>
</gene>
<dbReference type="EMBL" id="CAJFDI010000002">
    <property type="protein sequence ID" value="CAD5213968.1"/>
    <property type="molecule type" value="Genomic_DNA"/>
</dbReference>
<dbReference type="CDD" id="cd09097">
    <property type="entry name" value="Deadenylase_CCR4"/>
    <property type="match status" value="1"/>
</dbReference>
<evidence type="ECO:0000256" key="7">
    <source>
        <dbReference type="ARBA" id="ARBA00022490"/>
    </source>
</evidence>
<evidence type="ECO:0000313" key="24">
    <source>
        <dbReference type="EMBL" id="CAG9093799.1"/>
    </source>
</evidence>
<protein>
    <recommendedName>
        <fullName evidence="6">poly(A)-specific ribonuclease</fullName>
        <ecNumber evidence="6">3.1.13.4</ecNumber>
    </recommendedName>
    <alternativeName>
        <fullName evidence="19">Carbon catabolite repressor protein 4</fullName>
    </alternativeName>
    <alternativeName>
        <fullName evidence="20">Cytoplasmic deadenylase</fullName>
    </alternativeName>
    <alternativeName>
        <fullName evidence="21">Glucose-repressible alcohol dehydrogenase transcriptional effector</fullName>
    </alternativeName>
</protein>
<dbReference type="Gene3D" id="3.80.10.10">
    <property type="entry name" value="Ribonuclease Inhibitor"/>
    <property type="match status" value="1"/>
</dbReference>
<keyword evidence="9" id="KW-0540">Nuclease</keyword>
<keyword evidence="17" id="KW-0804">Transcription</keyword>
<dbReference type="PROSITE" id="PS51450">
    <property type="entry name" value="LRR"/>
    <property type="match status" value="1"/>
</dbReference>
<dbReference type="Gene3D" id="3.60.10.10">
    <property type="entry name" value="Endonuclease/exonuclease/phosphatase"/>
    <property type="match status" value="1"/>
</dbReference>
<dbReference type="InterPro" id="IPR001611">
    <property type="entry name" value="Leu-rich_rpt"/>
</dbReference>
<evidence type="ECO:0000256" key="11">
    <source>
        <dbReference type="ARBA" id="ARBA00022737"/>
    </source>
</evidence>
<evidence type="ECO:0000256" key="2">
    <source>
        <dbReference type="ARBA" id="ARBA00001946"/>
    </source>
</evidence>
<keyword evidence="26" id="KW-1185">Reference proteome</keyword>
<dbReference type="Pfam" id="PF13855">
    <property type="entry name" value="LRR_8"/>
    <property type="match status" value="1"/>
</dbReference>
<dbReference type="EC" id="3.1.13.4" evidence="6"/>
<evidence type="ECO:0000256" key="1">
    <source>
        <dbReference type="ARBA" id="ARBA00001663"/>
    </source>
</evidence>
<evidence type="ECO:0000256" key="16">
    <source>
        <dbReference type="ARBA" id="ARBA00023015"/>
    </source>
</evidence>
<evidence type="ECO:0000256" key="9">
    <source>
        <dbReference type="ARBA" id="ARBA00022722"/>
    </source>
</evidence>
<dbReference type="InterPro" id="IPR036691">
    <property type="entry name" value="Endo/exonu/phosph_ase_sf"/>
</dbReference>
<evidence type="ECO:0000313" key="26">
    <source>
        <dbReference type="Proteomes" id="UP000659654"/>
    </source>
</evidence>
<keyword evidence="8" id="KW-0433">Leucine-rich repeat</keyword>
<evidence type="ECO:0000256" key="18">
    <source>
        <dbReference type="ARBA" id="ARBA00023242"/>
    </source>
</evidence>